<feature type="domain" description="CHAT" evidence="1">
    <location>
        <begin position="80"/>
        <end position="144"/>
    </location>
</feature>
<protein>
    <submittedName>
        <fullName evidence="2">CHAT domain-containing protein</fullName>
    </submittedName>
</protein>
<dbReference type="InterPro" id="IPR024983">
    <property type="entry name" value="CHAT_dom"/>
</dbReference>
<evidence type="ECO:0000313" key="2">
    <source>
        <dbReference type="EMBL" id="TCZ69632.1"/>
    </source>
</evidence>
<sequence>MRITVASSQVSRLRPENDWRYDRNTCRSKRMGHKTRHRCPPRTAGKCIFHKTVYATASFAGARPPINLRPVTGRPCRLMRNVLMSLWEISDGQTPELMALFTRYLVNEGKGQTYFSYEALRRAVLEYKKKQPDPYSWAAFSMCGVPI</sequence>
<evidence type="ECO:0000313" key="3">
    <source>
        <dbReference type="Proteomes" id="UP000295164"/>
    </source>
</evidence>
<gene>
    <name evidence="2" type="ORF">E0486_11955</name>
</gene>
<dbReference type="OrthoDB" id="9771112at2"/>
<evidence type="ECO:0000259" key="1">
    <source>
        <dbReference type="Pfam" id="PF12770"/>
    </source>
</evidence>
<dbReference type="AlphaFoldDB" id="A0A4V2WML5"/>
<name>A0A4V2WML5_9BACT</name>
<dbReference type="EMBL" id="SKFH01000019">
    <property type="protein sequence ID" value="TCZ69632.1"/>
    <property type="molecule type" value="Genomic_DNA"/>
</dbReference>
<accession>A0A4V2WML5</accession>
<dbReference type="Pfam" id="PF12770">
    <property type="entry name" value="CHAT"/>
    <property type="match status" value="1"/>
</dbReference>
<organism evidence="2 3">
    <name type="scientific">Flaviaesturariibacter aridisoli</name>
    <dbReference type="NCBI Taxonomy" id="2545761"/>
    <lineage>
        <taxon>Bacteria</taxon>
        <taxon>Pseudomonadati</taxon>
        <taxon>Bacteroidota</taxon>
        <taxon>Chitinophagia</taxon>
        <taxon>Chitinophagales</taxon>
        <taxon>Chitinophagaceae</taxon>
        <taxon>Flaviaestuariibacter</taxon>
    </lineage>
</organism>
<keyword evidence="3" id="KW-1185">Reference proteome</keyword>
<proteinExistence type="predicted"/>
<comment type="caution">
    <text evidence="2">The sequence shown here is derived from an EMBL/GenBank/DDBJ whole genome shotgun (WGS) entry which is preliminary data.</text>
</comment>
<reference evidence="2 3" key="1">
    <citation type="submission" date="2019-03" db="EMBL/GenBank/DDBJ databases">
        <authorList>
            <person name="Kim M.K.M."/>
        </authorList>
    </citation>
    <scope>NUCLEOTIDE SEQUENCE [LARGE SCALE GENOMIC DNA]</scope>
    <source>
        <strain evidence="2 3">17J68-15</strain>
    </source>
</reference>
<dbReference type="Proteomes" id="UP000295164">
    <property type="component" value="Unassembled WGS sequence"/>
</dbReference>